<accession>A0A4V1PTD7</accession>
<organism evidence="2 3">
    <name type="scientific">Ligilactobacillus murinus</name>
    <dbReference type="NCBI Taxonomy" id="1622"/>
    <lineage>
        <taxon>Bacteria</taxon>
        <taxon>Bacillati</taxon>
        <taxon>Bacillota</taxon>
        <taxon>Bacilli</taxon>
        <taxon>Lactobacillales</taxon>
        <taxon>Lactobacillaceae</taxon>
        <taxon>Ligilactobacillus</taxon>
    </lineage>
</organism>
<dbReference type="AlphaFoldDB" id="A0A4V1PTD7"/>
<evidence type="ECO:0000313" key="2">
    <source>
        <dbReference type="EMBL" id="RXV74234.1"/>
    </source>
</evidence>
<reference evidence="1 4" key="2">
    <citation type="journal article" date="2019" name="Nat. Med.">
        <title>Preventing dysbiosis of the neonatal mouse intestinal microbiome protects against late-onset sepsis.</title>
        <authorList>
            <person name="Singer J.R."/>
            <person name="Blosser E.G."/>
            <person name="Zindl C.L."/>
            <person name="Silberger D.J."/>
            <person name="Conlan S."/>
            <person name="Laufer V.A."/>
            <person name="DiToro D."/>
            <person name="Deming C."/>
            <person name="Kumar R."/>
            <person name="Morrow C.D."/>
            <person name="Segre J.A."/>
            <person name="Gray M.J."/>
            <person name="Randolph D.A."/>
            <person name="Weaver C.T."/>
        </authorList>
    </citation>
    <scope>NUCLEOTIDE SEQUENCE [LARGE SCALE GENOMIC DNA]</scope>
    <source>
        <strain evidence="1 4">V10</strain>
    </source>
</reference>
<reference evidence="2 3" key="1">
    <citation type="submission" date="2018-09" db="EMBL/GenBank/DDBJ databases">
        <title>Murine metabolic-syndrome-specific gut microbial biobank.</title>
        <authorList>
            <person name="Liu C."/>
        </authorList>
    </citation>
    <scope>NUCLEOTIDE SEQUENCE [LARGE SCALE GENOMIC DNA]</scope>
    <source>
        <strain evidence="2 3">C-30</strain>
    </source>
</reference>
<dbReference type="EMBL" id="CP040852">
    <property type="protein sequence ID" value="QIA89204.1"/>
    <property type="molecule type" value="Genomic_DNA"/>
</dbReference>
<evidence type="ECO:0008006" key="5">
    <source>
        <dbReference type="Google" id="ProtNLM"/>
    </source>
</evidence>
<proteinExistence type="predicted"/>
<evidence type="ECO:0000313" key="3">
    <source>
        <dbReference type="Proteomes" id="UP000289316"/>
    </source>
</evidence>
<sequence length="108" mass="12344">MSNKEISILHVNELLTKLYDSLDNDTAKKATQKAYNKINRPTKLSAKFKEVPEAIENLKSGLSRLSLAKQNRLTKEQEEIIYELTKLSRRSFQKGFEGLLFAGVWSAQ</sequence>
<dbReference type="OrthoDB" id="2309897at2"/>
<gene>
    <name evidence="2" type="ORF">D6C19_06540</name>
    <name evidence="1" type="ORF">FEE40_02850</name>
</gene>
<evidence type="ECO:0000313" key="4">
    <source>
        <dbReference type="Proteomes" id="UP000463931"/>
    </source>
</evidence>
<dbReference type="RefSeq" id="WP_004049776.1">
    <property type="nucleotide sequence ID" value="NZ_BDFM01000114.1"/>
</dbReference>
<evidence type="ECO:0000313" key="1">
    <source>
        <dbReference type="EMBL" id="QIA89204.1"/>
    </source>
</evidence>
<dbReference type="EMBL" id="QZFR01000044">
    <property type="protein sequence ID" value="RXV74234.1"/>
    <property type="molecule type" value="Genomic_DNA"/>
</dbReference>
<dbReference type="Proteomes" id="UP000289316">
    <property type="component" value="Unassembled WGS sequence"/>
</dbReference>
<name>A0A4V1PTD7_9LACO</name>
<dbReference type="Proteomes" id="UP000463931">
    <property type="component" value="Chromosome"/>
</dbReference>
<protein>
    <recommendedName>
        <fullName evidence="5">Bacteriocin immunity protein</fullName>
    </recommendedName>
</protein>